<dbReference type="EMBL" id="CAHIKZ030004879">
    <property type="protein sequence ID" value="CAE1316676.1"/>
    <property type="molecule type" value="Genomic_DNA"/>
</dbReference>
<dbReference type="AlphaFoldDB" id="A0A812E673"/>
<gene>
    <name evidence="2" type="ORF">SPHA_67337</name>
</gene>
<comment type="caution">
    <text evidence="2">The sequence shown here is derived from an EMBL/GenBank/DDBJ whole genome shotgun (WGS) entry which is preliminary data.</text>
</comment>
<dbReference type="InterPro" id="IPR038991">
    <property type="entry name" value="CAAP1"/>
</dbReference>
<evidence type="ECO:0000313" key="3">
    <source>
        <dbReference type="Proteomes" id="UP000597762"/>
    </source>
</evidence>
<keyword evidence="3" id="KW-1185">Reference proteome</keyword>
<evidence type="ECO:0000256" key="1">
    <source>
        <dbReference type="SAM" id="MobiDB-lite"/>
    </source>
</evidence>
<proteinExistence type="predicted"/>
<feature type="region of interest" description="Disordered" evidence="1">
    <location>
        <begin position="61"/>
        <end position="130"/>
    </location>
</feature>
<feature type="compositionally biased region" description="Basic and acidic residues" evidence="1">
    <location>
        <begin position="71"/>
        <end position="85"/>
    </location>
</feature>
<reference evidence="2" key="1">
    <citation type="submission" date="2021-01" db="EMBL/GenBank/DDBJ databases">
        <authorList>
            <person name="Li R."/>
            <person name="Bekaert M."/>
        </authorList>
    </citation>
    <scope>NUCLEOTIDE SEQUENCE</scope>
    <source>
        <strain evidence="2">Farmed</strain>
    </source>
</reference>
<feature type="region of interest" description="Disordered" evidence="1">
    <location>
        <begin position="192"/>
        <end position="231"/>
    </location>
</feature>
<dbReference type="Pfam" id="PF15335">
    <property type="entry name" value="CAAP1"/>
    <property type="match status" value="1"/>
</dbReference>
<sequence>MMWNSLLRKCNYFNEKCLSHLWGKCRLFYINLAFKNFSLTVDAFFFSTLFLMVADSTQSDSALERKKRRRDDKDYHKKNKRDGNRSRHSHSPHRNSSSSRRSAGSHSEKSSQKEEDSDNSDMDLSKPLKPIGSYIKNRSEMLDQMFHCIKGSTLKSAIPEELKCMSYQELKQHCLAQLEVMSKKRILRILAGDDPANISSSGTEESGDDLENKRTDSTQILGREPESDHFS</sequence>
<name>A0A812E673_ACAPH</name>
<dbReference type="GO" id="GO:0042981">
    <property type="term" value="P:regulation of apoptotic process"/>
    <property type="evidence" value="ECO:0007669"/>
    <property type="project" value="InterPro"/>
</dbReference>
<organism evidence="2 3">
    <name type="scientific">Acanthosepion pharaonis</name>
    <name type="common">Pharaoh cuttlefish</name>
    <name type="synonym">Sepia pharaonis</name>
    <dbReference type="NCBI Taxonomy" id="158019"/>
    <lineage>
        <taxon>Eukaryota</taxon>
        <taxon>Metazoa</taxon>
        <taxon>Spiralia</taxon>
        <taxon>Lophotrochozoa</taxon>
        <taxon>Mollusca</taxon>
        <taxon>Cephalopoda</taxon>
        <taxon>Coleoidea</taxon>
        <taxon>Decapodiformes</taxon>
        <taxon>Sepiida</taxon>
        <taxon>Sepiina</taxon>
        <taxon>Sepiidae</taxon>
        <taxon>Acanthosepion</taxon>
    </lineage>
</organism>
<evidence type="ECO:0008006" key="4">
    <source>
        <dbReference type="Google" id="ProtNLM"/>
    </source>
</evidence>
<evidence type="ECO:0000313" key="2">
    <source>
        <dbReference type="EMBL" id="CAE1316676.1"/>
    </source>
</evidence>
<protein>
    <recommendedName>
        <fullName evidence="4">Caspase activity and apoptosis inhibitor 1</fullName>
    </recommendedName>
</protein>
<dbReference type="Proteomes" id="UP000597762">
    <property type="component" value="Unassembled WGS sequence"/>
</dbReference>
<accession>A0A812E673</accession>
<dbReference type="PANTHER" id="PTHR14740">
    <property type="entry name" value="CASPASE ACTIVITY AND APOPTOSIS INHIBITOR 1"/>
    <property type="match status" value="1"/>
</dbReference>
<dbReference type="PANTHER" id="PTHR14740:SF3">
    <property type="entry name" value="CASPASE ACTIVITY AND APOPTOSIS INHIBITOR 1"/>
    <property type="match status" value="1"/>
</dbReference>
<feature type="compositionally biased region" description="Low complexity" evidence="1">
    <location>
        <begin position="94"/>
        <end position="105"/>
    </location>
</feature>
<dbReference type="OrthoDB" id="10064012at2759"/>